<evidence type="ECO:0000313" key="3">
    <source>
        <dbReference type="Proteomes" id="UP001321473"/>
    </source>
</evidence>
<keyword evidence="3" id="KW-1185">Reference proteome</keyword>
<gene>
    <name evidence="2" type="ORF">V5799_030242</name>
</gene>
<evidence type="ECO:0008006" key="4">
    <source>
        <dbReference type="Google" id="ProtNLM"/>
    </source>
</evidence>
<proteinExistence type="predicted"/>
<evidence type="ECO:0000256" key="1">
    <source>
        <dbReference type="SAM" id="MobiDB-lite"/>
    </source>
</evidence>
<protein>
    <recommendedName>
        <fullName evidence="4">NADH dehydrogenase [ubiquinone] flavoprotein 3, mitochondrial</fullName>
    </recommendedName>
</protein>
<dbReference type="Pfam" id="PF15880">
    <property type="entry name" value="NDUFV3"/>
    <property type="match status" value="1"/>
</dbReference>
<dbReference type="InterPro" id="IPR026193">
    <property type="entry name" value="NDUFV3"/>
</dbReference>
<evidence type="ECO:0000313" key="2">
    <source>
        <dbReference type="EMBL" id="KAK8776420.1"/>
    </source>
</evidence>
<dbReference type="Proteomes" id="UP001321473">
    <property type="component" value="Unassembled WGS sequence"/>
</dbReference>
<feature type="compositionally biased region" description="Low complexity" evidence="1">
    <location>
        <begin position="54"/>
        <end position="66"/>
    </location>
</feature>
<dbReference type="EMBL" id="JARKHS020012974">
    <property type="protein sequence ID" value="KAK8776420.1"/>
    <property type="molecule type" value="Genomic_DNA"/>
</dbReference>
<organism evidence="2 3">
    <name type="scientific">Amblyomma americanum</name>
    <name type="common">Lone star tick</name>
    <dbReference type="NCBI Taxonomy" id="6943"/>
    <lineage>
        <taxon>Eukaryota</taxon>
        <taxon>Metazoa</taxon>
        <taxon>Ecdysozoa</taxon>
        <taxon>Arthropoda</taxon>
        <taxon>Chelicerata</taxon>
        <taxon>Arachnida</taxon>
        <taxon>Acari</taxon>
        <taxon>Parasitiformes</taxon>
        <taxon>Ixodida</taxon>
        <taxon>Ixodoidea</taxon>
        <taxon>Ixodidae</taxon>
        <taxon>Amblyomminae</taxon>
        <taxon>Amblyomma</taxon>
    </lineage>
</organism>
<dbReference type="GO" id="GO:0045271">
    <property type="term" value="C:respiratory chain complex I"/>
    <property type="evidence" value="ECO:0007669"/>
    <property type="project" value="InterPro"/>
</dbReference>
<feature type="region of interest" description="Disordered" evidence="1">
    <location>
        <begin position="30"/>
        <end position="72"/>
    </location>
</feature>
<accession>A0AAQ4EP00</accession>
<dbReference type="GO" id="GO:0005739">
    <property type="term" value="C:mitochondrion"/>
    <property type="evidence" value="ECO:0007669"/>
    <property type="project" value="InterPro"/>
</dbReference>
<comment type="caution">
    <text evidence="2">The sequence shown here is derived from an EMBL/GenBank/DDBJ whole genome shotgun (WGS) entry which is preliminary data.</text>
</comment>
<dbReference type="AlphaFoldDB" id="A0AAQ4EP00"/>
<reference evidence="2 3" key="1">
    <citation type="journal article" date="2023" name="Arcadia Sci">
        <title>De novo assembly of a long-read Amblyomma americanum tick genome.</title>
        <authorList>
            <person name="Chou S."/>
            <person name="Poskanzer K.E."/>
            <person name="Rollins M."/>
            <person name="Thuy-Boun P.S."/>
        </authorList>
    </citation>
    <scope>NUCLEOTIDE SEQUENCE [LARGE SCALE GENOMIC DNA]</scope>
    <source>
        <strain evidence="2">F_SG_1</strain>
        <tissue evidence="2">Salivary glands</tissue>
    </source>
</reference>
<sequence>MAAFIGQKFFCLLRFQPANLSGVASNGTRFLASVGQGPKNTQDAKKPPQPSPAPASKAPPAASSQQTANVSGATQGYKVKEYFEHNPYSFYDIHADMSKSRLPQPSSKK</sequence>
<name>A0AAQ4EP00_AMBAM</name>